<keyword evidence="4" id="KW-1185">Reference proteome</keyword>
<dbReference type="SMART" id="SM00530">
    <property type="entry name" value="HTH_XRE"/>
    <property type="match status" value="1"/>
</dbReference>
<dbReference type="AlphaFoldDB" id="A0A1V4ADT9"/>
<comment type="caution">
    <text evidence="3">The sequence shown here is derived from an EMBL/GenBank/DDBJ whole genome shotgun (WGS) entry which is preliminary data.</text>
</comment>
<dbReference type="Pfam" id="PF13560">
    <property type="entry name" value="HTH_31"/>
    <property type="match status" value="1"/>
</dbReference>
<evidence type="ECO:0000313" key="3">
    <source>
        <dbReference type="EMBL" id="OON81725.1"/>
    </source>
</evidence>
<sequence>MVKQAAGAERPGDGDGDSQRPGRRGVVRYLQDEAAPSAPRMLLGNALRHRRDAIPLTQEEVARQLGCSPSKVSRRESGHHHLKERDLPQLFAVYRIEDPEDQRVLHGLVEVANQATWWQPWATVAQQYLQAVVSFEDMAQRIRSYDCHYLHGLLQTPAYARALIERGRGSRDTHDALVELRKERQARFTAAADKLLICVVHEGALRNPVGSKEIMYEQLDHLIELSRDRRHQIRMAEWGRFDMPVELGTTTIFDFEGLAPKIAYAEAIDGGLIVQDEDLVDRREKAFDALRVRSLAPDATRHRLQHLLSSKIYG</sequence>
<evidence type="ECO:0000259" key="2">
    <source>
        <dbReference type="PROSITE" id="PS50943"/>
    </source>
</evidence>
<evidence type="ECO:0000256" key="1">
    <source>
        <dbReference type="SAM" id="MobiDB-lite"/>
    </source>
</evidence>
<gene>
    <name evidence="3" type="ORF">B1H18_06185</name>
</gene>
<dbReference type="InterPro" id="IPR001387">
    <property type="entry name" value="Cro/C1-type_HTH"/>
</dbReference>
<dbReference type="RefSeq" id="WP_227025351.1">
    <property type="nucleotide sequence ID" value="NZ_CP045178.1"/>
</dbReference>
<accession>A0A1V4ADT9</accession>
<dbReference type="CDD" id="cd00093">
    <property type="entry name" value="HTH_XRE"/>
    <property type="match status" value="1"/>
</dbReference>
<feature type="region of interest" description="Disordered" evidence="1">
    <location>
        <begin position="1"/>
        <end position="24"/>
    </location>
</feature>
<dbReference type="PROSITE" id="PS50943">
    <property type="entry name" value="HTH_CROC1"/>
    <property type="match status" value="1"/>
</dbReference>
<proteinExistence type="predicted"/>
<dbReference type="STRING" id="83656.B1H18_06185"/>
<dbReference type="InterPro" id="IPR043917">
    <property type="entry name" value="DUF5753"/>
</dbReference>
<feature type="domain" description="HTH cro/C1-type" evidence="2">
    <location>
        <begin position="47"/>
        <end position="102"/>
    </location>
</feature>
<dbReference type="EMBL" id="MVFC01000003">
    <property type="protein sequence ID" value="OON81725.1"/>
    <property type="molecule type" value="Genomic_DNA"/>
</dbReference>
<organism evidence="3 4">
    <name type="scientific">Streptomyces tsukubensis</name>
    <dbReference type="NCBI Taxonomy" id="83656"/>
    <lineage>
        <taxon>Bacteria</taxon>
        <taxon>Bacillati</taxon>
        <taxon>Actinomycetota</taxon>
        <taxon>Actinomycetes</taxon>
        <taxon>Kitasatosporales</taxon>
        <taxon>Streptomycetaceae</taxon>
        <taxon>Streptomyces</taxon>
    </lineage>
</organism>
<name>A0A1V4ADT9_9ACTN</name>
<dbReference type="GO" id="GO:0003677">
    <property type="term" value="F:DNA binding"/>
    <property type="evidence" value="ECO:0007669"/>
    <property type="project" value="InterPro"/>
</dbReference>
<dbReference type="Proteomes" id="UP000190539">
    <property type="component" value="Unassembled WGS sequence"/>
</dbReference>
<protein>
    <submittedName>
        <fullName evidence="3">Transcriptional regulator</fullName>
    </submittedName>
</protein>
<dbReference type="Gene3D" id="1.10.260.40">
    <property type="entry name" value="lambda repressor-like DNA-binding domains"/>
    <property type="match status" value="1"/>
</dbReference>
<reference evidence="3 4" key="1">
    <citation type="submission" date="2017-02" db="EMBL/GenBank/DDBJ databases">
        <title>Draft Genome Sequence of Streptomyces tsukubaensis F601, a Producer of the immunosuppressant tacrolimus FK506.</title>
        <authorList>
            <person name="Zong G."/>
            <person name="Zhong C."/>
            <person name="Fu J."/>
            <person name="Qin R."/>
            <person name="Cao G."/>
        </authorList>
    </citation>
    <scope>NUCLEOTIDE SEQUENCE [LARGE SCALE GENOMIC DNA]</scope>
    <source>
        <strain evidence="3 4">F601</strain>
    </source>
</reference>
<feature type="compositionally biased region" description="Basic and acidic residues" evidence="1">
    <location>
        <begin position="10"/>
        <end position="20"/>
    </location>
</feature>
<dbReference type="InterPro" id="IPR010982">
    <property type="entry name" value="Lambda_DNA-bd_dom_sf"/>
</dbReference>
<evidence type="ECO:0000313" key="4">
    <source>
        <dbReference type="Proteomes" id="UP000190539"/>
    </source>
</evidence>
<dbReference type="SUPFAM" id="SSF47413">
    <property type="entry name" value="lambda repressor-like DNA-binding domains"/>
    <property type="match status" value="1"/>
</dbReference>
<dbReference type="Pfam" id="PF19054">
    <property type="entry name" value="DUF5753"/>
    <property type="match status" value="1"/>
</dbReference>